<organism evidence="1 2">
    <name type="scientific">Robiginitalea marina</name>
    <dbReference type="NCBI Taxonomy" id="2954105"/>
    <lineage>
        <taxon>Bacteria</taxon>
        <taxon>Pseudomonadati</taxon>
        <taxon>Bacteroidota</taxon>
        <taxon>Flavobacteriia</taxon>
        <taxon>Flavobacteriales</taxon>
        <taxon>Flavobacteriaceae</taxon>
        <taxon>Robiginitalea</taxon>
    </lineage>
</organism>
<accession>A0ABT1AU35</accession>
<evidence type="ECO:0000313" key="1">
    <source>
        <dbReference type="EMBL" id="MCO5723520.1"/>
    </source>
</evidence>
<evidence type="ECO:0008006" key="3">
    <source>
        <dbReference type="Google" id="ProtNLM"/>
    </source>
</evidence>
<sequence length="73" mass="8720">MELLQRAEEFENRKWSGASTSDRVQASRDLKELILEINEVYKKSMDQHLMEVMKRLTGIKRKVEKRLSKRLDV</sequence>
<comment type="caution">
    <text evidence="1">The sequence shown here is derived from an EMBL/GenBank/DDBJ whole genome shotgun (WGS) entry which is preliminary data.</text>
</comment>
<protein>
    <recommendedName>
        <fullName evidence="3">Aspartyl-phosphate phosphatase Spo0E family protein</fullName>
    </recommendedName>
</protein>
<proteinExistence type="predicted"/>
<evidence type="ECO:0000313" key="2">
    <source>
        <dbReference type="Proteomes" id="UP001206312"/>
    </source>
</evidence>
<dbReference type="EMBL" id="JAMXIB010000001">
    <property type="protein sequence ID" value="MCO5723520.1"/>
    <property type="molecule type" value="Genomic_DNA"/>
</dbReference>
<keyword evidence="2" id="KW-1185">Reference proteome</keyword>
<gene>
    <name evidence="1" type="ORF">NG653_01545</name>
</gene>
<name>A0ABT1AU35_9FLAO</name>
<reference evidence="1 2" key="1">
    <citation type="submission" date="2022-06" db="EMBL/GenBank/DDBJ databases">
        <authorList>
            <person name="Xuan X."/>
        </authorList>
    </citation>
    <scope>NUCLEOTIDE SEQUENCE [LARGE SCALE GENOMIC DNA]</scope>
    <source>
        <strain evidence="1 2">2V75</strain>
    </source>
</reference>
<dbReference type="RefSeq" id="WP_252740142.1">
    <property type="nucleotide sequence ID" value="NZ_JAMXIB010000001.1"/>
</dbReference>
<dbReference type="Proteomes" id="UP001206312">
    <property type="component" value="Unassembled WGS sequence"/>
</dbReference>